<proteinExistence type="predicted"/>
<protein>
    <recommendedName>
        <fullName evidence="3">F-box domain-containing protein</fullName>
    </recommendedName>
</protein>
<accession>A0A9P4U528</accession>
<name>A0A9P4U528_9PLEO</name>
<reference evidence="1" key="1">
    <citation type="journal article" date="2020" name="Stud. Mycol.">
        <title>101 Dothideomycetes genomes: a test case for predicting lifestyles and emergence of pathogens.</title>
        <authorList>
            <person name="Haridas S."/>
            <person name="Albert R."/>
            <person name="Binder M."/>
            <person name="Bloem J."/>
            <person name="Labutti K."/>
            <person name="Salamov A."/>
            <person name="Andreopoulos B."/>
            <person name="Baker S."/>
            <person name="Barry K."/>
            <person name="Bills G."/>
            <person name="Bluhm B."/>
            <person name="Cannon C."/>
            <person name="Castanera R."/>
            <person name="Culley D."/>
            <person name="Daum C."/>
            <person name="Ezra D."/>
            <person name="Gonzalez J."/>
            <person name="Henrissat B."/>
            <person name="Kuo A."/>
            <person name="Liang C."/>
            <person name="Lipzen A."/>
            <person name="Lutzoni F."/>
            <person name="Magnuson J."/>
            <person name="Mondo S."/>
            <person name="Nolan M."/>
            <person name="Ohm R."/>
            <person name="Pangilinan J."/>
            <person name="Park H.-J."/>
            <person name="Ramirez L."/>
            <person name="Alfaro M."/>
            <person name="Sun H."/>
            <person name="Tritt A."/>
            <person name="Yoshinaga Y."/>
            <person name="Zwiers L.-H."/>
            <person name="Turgeon B."/>
            <person name="Goodwin S."/>
            <person name="Spatafora J."/>
            <person name="Crous P."/>
            <person name="Grigoriev I."/>
        </authorList>
    </citation>
    <scope>NUCLEOTIDE SEQUENCE</scope>
    <source>
        <strain evidence="1">CBS 690.94</strain>
    </source>
</reference>
<organism evidence="1 2">
    <name type="scientific">Karstenula rhodostoma CBS 690.94</name>
    <dbReference type="NCBI Taxonomy" id="1392251"/>
    <lineage>
        <taxon>Eukaryota</taxon>
        <taxon>Fungi</taxon>
        <taxon>Dikarya</taxon>
        <taxon>Ascomycota</taxon>
        <taxon>Pezizomycotina</taxon>
        <taxon>Dothideomycetes</taxon>
        <taxon>Pleosporomycetidae</taxon>
        <taxon>Pleosporales</taxon>
        <taxon>Massarineae</taxon>
        <taxon>Didymosphaeriaceae</taxon>
        <taxon>Karstenula</taxon>
    </lineage>
</organism>
<dbReference type="EMBL" id="MU001517">
    <property type="protein sequence ID" value="KAF2437286.1"/>
    <property type="molecule type" value="Genomic_DNA"/>
</dbReference>
<evidence type="ECO:0000313" key="1">
    <source>
        <dbReference type="EMBL" id="KAF2437286.1"/>
    </source>
</evidence>
<dbReference type="Proteomes" id="UP000799764">
    <property type="component" value="Unassembled WGS sequence"/>
</dbReference>
<keyword evidence="2" id="KW-1185">Reference proteome</keyword>
<evidence type="ECO:0008006" key="3">
    <source>
        <dbReference type="Google" id="ProtNLM"/>
    </source>
</evidence>
<gene>
    <name evidence="1" type="ORF">P171DRAFT_450099</name>
</gene>
<dbReference type="AlphaFoldDB" id="A0A9P4U528"/>
<sequence>MPCVLHELIDQGYFEECIDGRIDEHIVYRTDYMNECKNERTTSRLCGSIPRRDIRNYVQFLSHDQDAIEEKERWAALEEEHELREYGIGGDDLDASLDWAYSKEGLALHSMETLDPRRLLTYSPARLGPVWTGSQDTDPYQLRAVDITYLENHIKAGLCGNNRECLFFKLPLEIRNMIYGLALPESIKVTHRRQVTCISRCYNNEDFWVSHAIGKIGLPFWMLASKQILLETLLALRFLSKFYIPARISGPLKRRCKNNLMGSILEHTRLKVVTRSDLRSTAADPITLDHYEQKPYMLLVEVKFGSTQKDCSQSLGLVCYAKSWDEWKGGDFVREPAEYVHGRYREPQNFPQWVRLTVRGPPDAQSRRAMTEILDTGIAMAEKIYNVEEPHPDMDLNVFLTETRKEVHLSEKKDIPAQFLFMDREEHETPATDRPECFEISTRVVRTDRDCWCSYRGSGLNNVHFCEQTWPGWFDSIEWEWERVLSDKCACDDKTRCLVCNDDRCVPCKWDRKQYCGEKKSIGYNDFGRYLGAYTLERCTGHHYCILDDNCQLMQRCLRWDKSGSQSRRVGMGKDCEECLVTRTPTRGMCPTCFEKNCVRYGDRYRQRYGPNASTYVSPESSEDEGYI</sequence>
<evidence type="ECO:0000313" key="2">
    <source>
        <dbReference type="Proteomes" id="UP000799764"/>
    </source>
</evidence>
<comment type="caution">
    <text evidence="1">The sequence shown here is derived from an EMBL/GenBank/DDBJ whole genome shotgun (WGS) entry which is preliminary data.</text>
</comment>